<keyword evidence="6" id="KW-1185">Reference proteome</keyword>
<dbReference type="InterPro" id="IPR011990">
    <property type="entry name" value="TPR-like_helical_dom_sf"/>
</dbReference>
<reference evidence="5 6" key="1">
    <citation type="submission" date="2024-01" db="EMBL/GenBank/DDBJ databases">
        <title>Comparative genomics of Cryptococcus and Kwoniella reveals pathogenesis evolution and contrasting modes of karyotype evolution via chromosome fusion or intercentromeric recombination.</title>
        <authorList>
            <person name="Coelho M.A."/>
            <person name="David-Palma M."/>
            <person name="Shea T."/>
            <person name="Bowers K."/>
            <person name="McGinley-Smith S."/>
            <person name="Mohammad A.W."/>
            <person name="Gnirke A."/>
            <person name="Yurkov A.M."/>
            <person name="Nowrousian M."/>
            <person name="Sun S."/>
            <person name="Cuomo C.A."/>
            <person name="Heitman J."/>
        </authorList>
    </citation>
    <scope>NUCLEOTIDE SEQUENCE [LARGE SCALE GENOMIC DNA]</scope>
    <source>
        <strain evidence="5 6">CBS 6074</strain>
    </source>
</reference>
<evidence type="ECO:0000256" key="1">
    <source>
        <dbReference type="ARBA" id="ARBA00022737"/>
    </source>
</evidence>
<feature type="domain" description="EMC2 TPR-like" evidence="4">
    <location>
        <begin position="80"/>
        <end position="177"/>
    </location>
</feature>
<dbReference type="AlphaFoldDB" id="A0AAX4K6C3"/>
<organism evidence="5 6">
    <name type="scientific">Kwoniella dendrophila CBS 6074</name>
    <dbReference type="NCBI Taxonomy" id="1295534"/>
    <lineage>
        <taxon>Eukaryota</taxon>
        <taxon>Fungi</taxon>
        <taxon>Dikarya</taxon>
        <taxon>Basidiomycota</taxon>
        <taxon>Agaricomycotina</taxon>
        <taxon>Tremellomycetes</taxon>
        <taxon>Tremellales</taxon>
        <taxon>Cryptococcaceae</taxon>
        <taxon>Kwoniella</taxon>
    </lineage>
</organism>
<comment type="similarity">
    <text evidence="3">Belongs to the EMC2 family.</text>
</comment>
<dbReference type="Gene3D" id="1.25.40.10">
    <property type="entry name" value="Tetratricopeptide repeat domain"/>
    <property type="match status" value="1"/>
</dbReference>
<dbReference type="Proteomes" id="UP001355207">
    <property type="component" value="Chromosome 10"/>
</dbReference>
<evidence type="ECO:0000313" key="5">
    <source>
        <dbReference type="EMBL" id="WWC92308.1"/>
    </source>
</evidence>
<dbReference type="RefSeq" id="XP_066079070.1">
    <property type="nucleotide sequence ID" value="XM_066222973.1"/>
</dbReference>
<dbReference type="PANTHER" id="PTHR12760">
    <property type="entry name" value="TETRATRICOPEPTIDE REPEAT PROTEIN"/>
    <property type="match status" value="1"/>
</dbReference>
<evidence type="ECO:0000256" key="3">
    <source>
        <dbReference type="RuleBase" id="RU367091"/>
    </source>
</evidence>
<keyword evidence="1" id="KW-0677">Repeat</keyword>
<keyword evidence="3" id="KW-0256">Endoplasmic reticulum</keyword>
<dbReference type="Pfam" id="PF22890">
    <property type="entry name" value="TPR_EMC2"/>
    <property type="match status" value="1"/>
</dbReference>
<dbReference type="InterPro" id="IPR039856">
    <property type="entry name" value="EMC2-like"/>
</dbReference>
<keyword evidence="2" id="KW-0802">TPR repeat</keyword>
<sequence>MTSTDLETLARWRTIGARHSEEVIELGLKVLKSGRLGDQEWALREQLAIAALDLGQNDLSQAQINLLHRKFPDSPRVKILDGLLLESKGKVNEAKDVYDNLLKIDETNISALQRLISLTISSSSTSSSSAAIPLLLKYLDIFYSDPSGWSLLSELYCEQGMYLQALDSISHLLVIQPWDENNVRRAGEIAYTAGDYQLSLKHLLRALEMQGDKQTNVNPKRTRIWWGIKLAVSRLLESSNLNQIETSVPIEMRTTEKQLKLLDELSTEKILQYGGGKGINLEVKRKVLSGDVVVR</sequence>
<dbReference type="GeneID" id="91097931"/>
<gene>
    <name evidence="5" type="ORF">L201_007262</name>
</gene>
<comment type="function">
    <text evidence="3">Part of the endoplasmic reticulum membrane protein complex (EMC) that enables the energy-independent insertion into endoplasmic reticulum membranes of newly synthesized membrane proteins.</text>
</comment>
<accession>A0AAX4K6C3</accession>
<dbReference type="EMBL" id="CP144107">
    <property type="protein sequence ID" value="WWC92308.1"/>
    <property type="molecule type" value="Genomic_DNA"/>
</dbReference>
<dbReference type="GO" id="GO:0072546">
    <property type="term" value="C:EMC complex"/>
    <property type="evidence" value="ECO:0007669"/>
    <property type="project" value="UniProtKB-UniRule"/>
</dbReference>
<evidence type="ECO:0000313" key="6">
    <source>
        <dbReference type="Proteomes" id="UP001355207"/>
    </source>
</evidence>
<protein>
    <recommendedName>
        <fullName evidence="3">ER membrane protein complex subunit 2</fullName>
    </recommendedName>
</protein>
<keyword evidence="3" id="KW-0472">Membrane</keyword>
<comment type="subunit">
    <text evidence="3">Component of the ER membrane protein complex (EMC).</text>
</comment>
<proteinExistence type="inferred from homology"/>
<dbReference type="InterPro" id="IPR055217">
    <property type="entry name" value="TPR_EMC2"/>
</dbReference>
<evidence type="ECO:0000256" key="2">
    <source>
        <dbReference type="ARBA" id="ARBA00022803"/>
    </source>
</evidence>
<dbReference type="SUPFAM" id="SSF48452">
    <property type="entry name" value="TPR-like"/>
    <property type="match status" value="1"/>
</dbReference>
<evidence type="ECO:0000259" key="4">
    <source>
        <dbReference type="Pfam" id="PF22890"/>
    </source>
</evidence>
<name>A0AAX4K6C3_9TREE</name>
<comment type="subcellular location">
    <subcellularLocation>
        <location evidence="3">Endoplasmic reticulum membrane</location>
        <topology evidence="3">Peripheral membrane protein</topology>
        <orientation evidence="3">Cytoplasmic side</orientation>
    </subcellularLocation>
</comment>